<evidence type="ECO:0008006" key="4">
    <source>
        <dbReference type="Google" id="ProtNLM"/>
    </source>
</evidence>
<dbReference type="GO" id="GO:0046872">
    <property type="term" value="F:metal ion binding"/>
    <property type="evidence" value="ECO:0007669"/>
    <property type="project" value="InterPro"/>
</dbReference>
<protein>
    <recommendedName>
        <fullName evidence="4">HMA domain-containing protein</fullName>
    </recommendedName>
</protein>
<feature type="coiled-coil region" evidence="1">
    <location>
        <begin position="228"/>
        <end position="274"/>
    </location>
</feature>
<sequence>MPTGGSSDSQNCMELRSLPLTGSCPTNEATIGVHSLVNTQCIYLNGPCHCASVWTVITAGGEQYHRRSPRHCHGDGEGLHLIHLLVLFVRSDRWIWFFNSQDGSKRFVLQVEMQCRCIGCVKKVEKAMASIRTLSGIETSVGDVDSGIITLVGKVDPTEVCHWLKKKTKKSVKVVHPDPAIQNRNQKTVVVVRSSSTAWHTTPSAPPLQDDTSWALAPAVYQHDHKILEMIEEKIRGLEKVRDQLKIKNLENELVAAKNELKQSREVVDSSKEALLDSALNQLKAYKNLEALSQSPYD</sequence>
<dbReference type="Proteomes" id="UP000636709">
    <property type="component" value="Unassembled WGS sequence"/>
</dbReference>
<name>A0A835FJD8_9POAL</name>
<dbReference type="AlphaFoldDB" id="A0A835FJD8"/>
<keyword evidence="1" id="KW-0175">Coiled coil</keyword>
<dbReference type="PANTHER" id="PTHR46413:SF18">
    <property type="entry name" value="OS09G0549600 PROTEIN"/>
    <property type="match status" value="1"/>
</dbReference>
<reference evidence="2" key="1">
    <citation type="submission" date="2020-07" db="EMBL/GenBank/DDBJ databases">
        <title>Genome sequence and genetic diversity analysis of an under-domesticated orphan crop, white fonio (Digitaria exilis).</title>
        <authorList>
            <person name="Bennetzen J.L."/>
            <person name="Chen S."/>
            <person name="Ma X."/>
            <person name="Wang X."/>
            <person name="Yssel A.E.J."/>
            <person name="Chaluvadi S.R."/>
            <person name="Johnson M."/>
            <person name="Gangashetty P."/>
            <person name="Hamidou F."/>
            <person name="Sanogo M.D."/>
            <person name="Zwaenepoel A."/>
            <person name="Wallace J."/>
            <person name="Van De Peer Y."/>
            <person name="Van Deynze A."/>
        </authorList>
    </citation>
    <scope>NUCLEOTIDE SEQUENCE</scope>
    <source>
        <tissue evidence="2">Leaves</tissue>
    </source>
</reference>
<evidence type="ECO:0000256" key="1">
    <source>
        <dbReference type="SAM" id="Coils"/>
    </source>
</evidence>
<organism evidence="2 3">
    <name type="scientific">Digitaria exilis</name>
    <dbReference type="NCBI Taxonomy" id="1010633"/>
    <lineage>
        <taxon>Eukaryota</taxon>
        <taxon>Viridiplantae</taxon>
        <taxon>Streptophyta</taxon>
        <taxon>Embryophyta</taxon>
        <taxon>Tracheophyta</taxon>
        <taxon>Spermatophyta</taxon>
        <taxon>Magnoliopsida</taxon>
        <taxon>Liliopsida</taxon>
        <taxon>Poales</taxon>
        <taxon>Poaceae</taxon>
        <taxon>PACMAD clade</taxon>
        <taxon>Panicoideae</taxon>
        <taxon>Panicodae</taxon>
        <taxon>Paniceae</taxon>
        <taxon>Anthephorinae</taxon>
        <taxon>Digitaria</taxon>
    </lineage>
</organism>
<keyword evidence="3" id="KW-1185">Reference proteome</keyword>
<gene>
    <name evidence="2" type="ORF">HU200_010385</name>
</gene>
<evidence type="ECO:0000313" key="3">
    <source>
        <dbReference type="Proteomes" id="UP000636709"/>
    </source>
</evidence>
<dbReference type="InterPro" id="IPR044594">
    <property type="entry name" value="HIPP01/3/5/6"/>
</dbReference>
<dbReference type="Gene3D" id="3.30.70.100">
    <property type="match status" value="1"/>
</dbReference>
<proteinExistence type="predicted"/>
<dbReference type="OrthoDB" id="660803at2759"/>
<dbReference type="EMBL" id="JACEFO010000718">
    <property type="protein sequence ID" value="KAF8759344.1"/>
    <property type="molecule type" value="Genomic_DNA"/>
</dbReference>
<dbReference type="PANTHER" id="PTHR46413">
    <property type="entry name" value="HEAVY METAL-ASSOCIATED ISOPRENYLATED PLANT PROTEIN 6"/>
    <property type="match status" value="1"/>
</dbReference>
<comment type="caution">
    <text evidence="2">The sequence shown here is derived from an EMBL/GenBank/DDBJ whole genome shotgun (WGS) entry which is preliminary data.</text>
</comment>
<accession>A0A835FJD8</accession>
<evidence type="ECO:0000313" key="2">
    <source>
        <dbReference type="EMBL" id="KAF8759344.1"/>
    </source>
</evidence>